<accession>U7V9X2</accession>
<name>U7V9X2_9FUSO</name>
<evidence type="ECO:0000313" key="1">
    <source>
        <dbReference type="EMBL" id="ERT67598.1"/>
    </source>
</evidence>
<keyword evidence="2" id="KW-1185">Reference proteome</keyword>
<dbReference type="STRING" id="1319815.HMPREF0202_02284"/>
<protein>
    <submittedName>
        <fullName evidence="1">Uncharacterized protein</fullName>
    </submittedName>
</protein>
<dbReference type="Proteomes" id="UP000017081">
    <property type="component" value="Unassembled WGS sequence"/>
</dbReference>
<comment type="caution">
    <text evidence="1">The sequence shown here is derived from an EMBL/GenBank/DDBJ whole genome shotgun (WGS) entry which is preliminary data.</text>
</comment>
<dbReference type="EMBL" id="AXZF01000111">
    <property type="protein sequence ID" value="ERT67598.1"/>
    <property type="molecule type" value="Genomic_DNA"/>
</dbReference>
<dbReference type="RefSeq" id="WP_023051816.1">
    <property type="nucleotide sequence ID" value="NZ_KI518090.1"/>
</dbReference>
<proteinExistence type="predicted"/>
<sequence>MKNKMLVFTSSILIFLIILFWGKNIYFKNIITKQLSTSFKQEVTIKKANFSFFNNSFELKNLSLIEYNISIENVECKMDFKTFFKSKNNFTISNLTLNGISFNNNLISSPLTNTNNSNEKTTEFLKEIDDKIQFDKNLSKFFSSSFNKDNFSKTLSNNLINFLIQNTDYIDVIIQKEINIQFK</sequence>
<evidence type="ECO:0000313" key="2">
    <source>
        <dbReference type="Proteomes" id="UP000017081"/>
    </source>
</evidence>
<reference evidence="1 2" key="1">
    <citation type="submission" date="2013-08" db="EMBL/GenBank/DDBJ databases">
        <authorList>
            <person name="Weinstock G."/>
            <person name="Sodergren E."/>
            <person name="Wylie T."/>
            <person name="Fulton L."/>
            <person name="Fulton R."/>
            <person name="Fronick C."/>
            <person name="O'Laughlin M."/>
            <person name="Godfrey J."/>
            <person name="Miner T."/>
            <person name="Herter B."/>
            <person name="Appelbaum E."/>
            <person name="Cordes M."/>
            <person name="Lek S."/>
            <person name="Wollam A."/>
            <person name="Pepin K.H."/>
            <person name="Palsikar V.B."/>
            <person name="Mitreva M."/>
            <person name="Wilson R.K."/>
        </authorList>
    </citation>
    <scope>NUCLEOTIDE SEQUENCE [LARGE SCALE GENOMIC DNA]</scope>
    <source>
        <strain evidence="1 2">ATCC BAA-474</strain>
    </source>
</reference>
<gene>
    <name evidence="1" type="ORF">HMPREF0202_02284</name>
</gene>
<feature type="non-terminal residue" evidence="1">
    <location>
        <position position="183"/>
    </location>
</feature>
<dbReference type="HOGENOM" id="CLU_1478013_0_0_0"/>
<organism evidence="1 2">
    <name type="scientific">Cetobacterium somerae ATCC BAA-474</name>
    <dbReference type="NCBI Taxonomy" id="1319815"/>
    <lineage>
        <taxon>Bacteria</taxon>
        <taxon>Fusobacteriati</taxon>
        <taxon>Fusobacteriota</taxon>
        <taxon>Fusobacteriia</taxon>
        <taxon>Fusobacteriales</taxon>
        <taxon>Fusobacteriaceae</taxon>
        <taxon>Cetobacterium</taxon>
    </lineage>
</organism>
<dbReference type="AlphaFoldDB" id="U7V9X2"/>